<reference evidence="3 4" key="1">
    <citation type="submission" date="2016-04" db="EMBL/GenBank/DDBJ databases">
        <title>Genome analyses suggest a sexual origin of heterokaryosis in a supposedly ancient asexual fungus.</title>
        <authorList>
            <person name="Ropars J."/>
            <person name="Sedzielewska K."/>
            <person name="Noel J."/>
            <person name="Charron P."/>
            <person name="Farinelli L."/>
            <person name="Marton T."/>
            <person name="Kruger M."/>
            <person name="Pelin A."/>
            <person name="Brachmann A."/>
            <person name="Corradi N."/>
        </authorList>
    </citation>
    <scope>NUCLEOTIDE SEQUENCE [LARGE SCALE GENOMIC DNA]</scope>
    <source>
        <strain evidence="3 4">A5</strain>
    </source>
</reference>
<evidence type="ECO:0000256" key="1">
    <source>
        <dbReference type="PROSITE-ProRule" id="PRU00042"/>
    </source>
</evidence>
<feature type="domain" description="C2H2-type" evidence="2">
    <location>
        <begin position="659"/>
        <end position="687"/>
    </location>
</feature>
<dbReference type="PROSITE" id="PS00028">
    <property type="entry name" value="ZINC_FINGER_C2H2_1"/>
    <property type="match status" value="1"/>
</dbReference>
<protein>
    <recommendedName>
        <fullName evidence="2">C2H2-type domain-containing protein</fullName>
    </recommendedName>
</protein>
<proteinExistence type="predicted"/>
<reference evidence="3 4" key="2">
    <citation type="submission" date="2017-09" db="EMBL/GenBank/DDBJ databases">
        <title>Extensive intraspecific genome diversity in a model arbuscular mycorrhizal fungus.</title>
        <authorList>
            <person name="Chen E.C."/>
            <person name="Morin E."/>
            <person name="Beaudet D."/>
            <person name="Noel J."/>
            <person name="Ndikumana S."/>
            <person name="Charron P."/>
            <person name="St-Onge C."/>
            <person name="Giorgi J."/>
            <person name="Grigoriev I.V."/>
            <person name="Roux C."/>
            <person name="Martin F.M."/>
            <person name="Corradi N."/>
        </authorList>
    </citation>
    <scope>NUCLEOTIDE SEQUENCE [LARGE SCALE GENOMIC DNA]</scope>
    <source>
        <strain evidence="3 4">A5</strain>
    </source>
</reference>
<dbReference type="PANTHER" id="PTHR46954:SF1">
    <property type="entry name" value="C2H2-TYPE DOMAIN-CONTAINING PROTEIN"/>
    <property type="match status" value="1"/>
</dbReference>
<dbReference type="VEuPathDB" id="FungiDB:RhiirA1_541639"/>
<dbReference type="GO" id="GO:0008270">
    <property type="term" value="F:zinc ion binding"/>
    <property type="evidence" value="ECO:0007669"/>
    <property type="project" value="UniProtKB-KW"/>
</dbReference>
<keyword evidence="1" id="KW-0862">Zinc</keyword>
<dbReference type="EMBL" id="LLXJ01004209">
    <property type="protein sequence ID" value="PKB96054.1"/>
    <property type="molecule type" value="Genomic_DNA"/>
</dbReference>
<dbReference type="Proteomes" id="UP000232722">
    <property type="component" value="Unassembled WGS sequence"/>
</dbReference>
<evidence type="ECO:0000259" key="2">
    <source>
        <dbReference type="PROSITE" id="PS50157"/>
    </source>
</evidence>
<evidence type="ECO:0000313" key="4">
    <source>
        <dbReference type="Proteomes" id="UP000232722"/>
    </source>
</evidence>
<evidence type="ECO:0000313" key="3">
    <source>
        <dbReference type="EMBL" id="PKB96054.1"/>
    </source>
</evidence>
<dbReference type="InterPro" id="IPR013087">
    <property type="entry name" value="Znf_C2H2_type"/>
</dbReference>
<name>A0A2N0NNE5_9GLOM</name>
<keyword evidence="1" id="KW-0479">Metal-binding</keyword>
<dbReference type="VEuPathDB" id="FungiDB:FUN_000037"/>
<sequence>MQSFLKAPNFSKTFFYKQPQNKYQEFCNAYAYYKQATLCDPKLNREKLSQECASEWKDVKKHDNVFIESKICEYYETIPTTVRSHQQILMSRNATPSSHHTPTPSTSKQYKEYIDITSLPKNAKSQYDAAVKINSAMKKISECEQMMEIASDDSMKVMLSSKLIEEQKVVSEQNARLNKLKRHADAQAKLAAKKNKLLEEGIVERYDTPGRPSAAMKDPELWDKIHDSIEFGAAHAKRRKVVIKVRTIKHLRETLEEKYNTYLSRQCLSTYLQPRHQNTFAARRHHHPTKVGLASVARTEMKTHIDEHYCLASVKAARTFAEVFADETIIISQDDKAKIGLGIPAVGRTFKAIQTTNEPVTVEDHDFPMGSKMKLIPSVYLIINPADSSDTLRTGQLSIFIRPEYFIGTSSATHMVDLKNIISNEKFSATLKKENEVKPILILLVDGGPDENPKHMKNIIQYAHLFRTLDLDYLTIRTHAPGQSAYNPVERSMASLSAKLAGITLPIGEFGSHLNSQGNVVDEELARKNFEYSGKRLCDIWERDDIHGKPVTVEYINQEKNPFDNEPPILWNWIERHAQMCRYSLDIKKCKDRECCYEYRAPDVATLLDENNGFLPSIIKGRDGHFINSIHALDYYDKLKIQEYDRYCPSISQELYQRLCCNICGKYFPTLKYISEHKRNIHSLKQTARKSKRVQKQNNETEMECVFIVNTNFNEAEDIFQRVPWQETVQDFRAVQSDEE</sequence>
<dbReference type="VEuPathDB" id="FungiDB:RhiirFUN_000614"/>
<organism evidence="3 4">
    <name type="scientific">Rhizophagus irregularis</name>
    <dbReference type="NCBI Taxonomy" id="588596"/>
    <lineage>
        <taxon>Eukaryota</taxon>
        <taxon>Fungi</taxon>
        <taxon>Fungi incertae sedis</taxon>
        <taxon>Mucoromycota</taxon>
        <taxon>Glomeromycotina</taxon>
        <taxon>Glomeromycetes</taxon>
        <taxon>Glomerales</taxon>
        <taxon>Glomeraceae</taxon>
        <taxon>Rhizophagus</taxon>
    </lineage>
</organism>
<dbReference type="AlphaFoldDB" id="A0A2N0NNE5"/>
<accession>A0A2N0NNE5</accession>
<dbReference type="VEuPathDB" id="FungiDB:FUN_019092"/>
<comment type="caution">
    <text evidence="3">The sequence shown here is derived from an EMBL/GenBank/DDBJ whole genome shotgun (WGS) entry which is preliminary data.</text>
</comment>
<keyword evidence="1" id="KW-0863">Zinc-finger</keyword>
<gene>
    <name evidence="3" type="ORF">RhiirA5_472572</name>
</gene>
<dbReference type="PANTHER" id="PTHR46954">
    <property type="entry name" value="C2H2-TYPE DOMAIN-CONTAINING PROTEIN"/>
    <property type="match status" value="1"/>
</dbReference>
<dbReference type="PROSITE" id="PS50157">
    <property type="entry name" value="ZINC_FINGER_C2H2_2"/>
    <property type="match status" value="1"/>
</dbReference>